<evidence type="ECO:0000256" key="5">
    <source>
        <dbReference type="ARBA" id="ARBA00022989"/>
    </source>
</evidence>
<accession>A0ABS2NAI4</accession>
<feature type="transmembrane region" description="Helical" evidence="7">
    <location>
        <begin position="54"/>
        <end position="77"/>
    </location>
</feature>
<evidence type="ECO:0000256" key="4">
    <source>
        <dbReference type="ARBA" id="ARBA00022692"/>
    </source>
</evidence>
<keyword evidence="5 7" id="KW-1133">Transmembrane helix</keyword>
<dbReference type="PANTHER" id="PTHR30614:SF46">
    <property type="entry name" value="ABC TRANSPORTER MEMBRANE SPANNING PERMEASE-GLUTAMINE TRANSPORT"/>
    <property type="match status" value="1"/>
</dbReference>
<evidence type="ECO:0000256" key="2">
    <source>
        <dbReference type="ARBA" id="ARBA00022448"/>
    </source>
</evidence>
<dbReference type="CDD" id="cd06261">
    <property type="entry name" value="TM_PBP2"/>
    <property type="match status" value="1"/>
</dbReference>
<reference evidence="9 10" key="1">
    <citation type="submission" date="2021-01" db="EMBL/GenBank/DDBJ databases">
        <title>Genomic Encyclopedia of Type Strains, Phase IV (KMG-IV): sequencing the most valuable type-strain genomes for metagenomic binning, comparative biology and taxonomic classification.</title>
        <authorList>
            <person name="Goeker M."/>
        </authorList>
    </citation>
    <scope>NUCLEOTIDE SEQUENCE [LARGE SCALE GENOMIC DNA]</scope>
    <source>
        <strain evidence="9 10">DSM 24834</strain>
    </source>
</reference>
<evidence type="ECO:0000256" key="6">
    <source>
        <dbReference type="ARBA" id="ARBA00023136"/>
    </source>
</evidence>
<dbReference type="InterPro" id="IPR043429">
    <property type="entry name" value="ArtM/GltK/GlnP/TcyL/YhdX-like"/>
</dbReference>
<sequence>MTFFETFIDTFDIFVEGMLLTFKLTVVSVLIAIFIGLFFAFLKISRVKILELIADLYIFVVRGTPLIVQIFIFYFGLTSLQISGFWSVVLGLAFHNGAYIAEIFRGAIQSIDKGQTEAGRSLGMSLGLTMRRVILPQAFRRALPPLGNQFIIALKDSSLASFIGMYELFSVATTLGSQNFDSMTYLLIVAVYYLVLVLFFSIIVNIIEKRMSISD</sequence>
<name>A0ABS2NAI4_9BACI</name>
<protein>
    <submittedName>
        <fullName evidence="9">Polar amino acid transport system permease protein</fullName>
    </submittedName>
</protein>
<gene>
    <name evidence="9" type="ORF">JOC86_001399</name>
</gene>
<evidence type="ECO:0000259" key="8">
    <source>
        <dbReference type="PROSITE" id="PS50928"/>
    </source>
</evidence>
<dbReference type="NCBIfam" id="TIGR01726">
    <property type="entry name" value="HEQRo_perm_3TM"/>
    <property type="match status" value="1"/>
</dbReference>
<dbReference type="SUPFAM" id="SSF161098">
    <property type="entry name" value="MetI-like"/>
    <property type="match status" value="1"/>
</dbReference>
<keyword evidence="6 7" id="KW-0472">Membrane</keyword>
<evidence type="ECO:0000313" key="9">
    <source>
        <dbReference type="EMBL" id="MBM7584862.1"/>
    </source>
</evidence>
<dbReference type="EMBL" id="JAFBDZ010000001">
    <property type="protein sequence ID" value="MBM7584862.1"/>
    <property type="molecule type" value="Genomic_DNA"/>
</dbReference>
<dbReference type="Proteomes" id="UP001646157">
    <property type="component" value="Unassembled WGS sequence"/>
</dbReference>
<dbReference type="PROSITE" id="PS50928">
    <property type="entry name" value="ABC_TM1"/>
    <property type="match status" value="1"/>
</dbReference>
<dbReference type="Gene3D" id="1.10.3720.10">
    <property type="entry name" value="MetI-like"/>
    <property type="match status" value="1"/>
</dbReference>
<evidence type="ECO:0000313" key="10">
    <source>
        <dbReference type="Proteomes" id="UP001646157"/>
    </source>
</evidence>
<keyword evidence="4 7" id="KW-0812">Transmembrane</keyword>
<dbReference type="PANTHER" id="PTHR30614">
    <property type="entry name" value="MEMBRANE COMPONENT OF AMINO ACID ABC TRANSPORTER"/>
    <property type="match status" value="1"/>
</dbReference>
<dbReference type="InterPro" id="IPR000515">
    <property type="entry name" value="MetI-like"/>
</dbReference>
<feature type="transmembrane region" description="Helical" evidence="7">
    <location>
        <begin position="83"/>
        <end position="104"/>
    </location>
</feature>
<dbReference type="InterPro" id="IPR010065">
    <property type="entry name" value="AA_ABC_transptr_permease_3TM"/>
</dbReference>
<keyword evidence="3" id="KW-1003">Cell membrane</keyword>
<comment type="caution">
    <text evidence="9">The sequence shown here is derived from an EMBL/GenBank/DDBJ whole genome shotgun (WGS) entry which is preliminary data.</text>
</comment>
<comment type="similarity">
    <text evidence="7">Belongs to the binding-protein-dependent transport system permease family.</text>
</comment>
<dbReference type="RefSeq" id="WP_205169361.1">
    <property type="nucleotide sequence ID" value="NZ_JAFBDZ010000001.1"/>
</dbReference>
<feature type="transmembrane region" description="Helical" evidence="7">
    <location>
        <begin position="20"/>
        <end position="42"/>
    </location>
</feature>
<feature type="domain" description="ABC transmembrane type-1" evidence="8">
    <location>
        <begin position="18"/>
        <end position="204"/>
    </location>
</feature>
<proteinExistence type="inferred from homology"/>
<evidence type="ECO:0000256" key="7">
    <source>
        <dbReference type="RuleBase" id="RU363032"/>
    </source>
</evidence>
<keyword evidence="2 7" id="KW-0813">Transport</keyword>
<evidence type="ECO:0000256" key="1">
    <source>
        <dbReference type="ARBA" id="ARBA00004651"/>
    </source>
</evidence>
<feature type="transmembrane region" description="Helical" evidence="7">
    <location>
        <begin position="183"/>
        <end position="207"/>
    </location>
</feature>
<organism evidence="9 10">
    <name type="scientific">Rossellomorea pakistanensis</name>
    <dbReference type="NCBI Taxonomy" id="992288"/>
    <lineage>
        <taxon>Bacteria</taxon>
        <taxon>Bacillati</taxon>
        <taxon>Bacillota</taxon>
        <taxon>Bacilli</taxon>
        <taxon>Bacillales</taxon>
        <taxon>Bacillaceae</taxon>
        <taxon>Rossellomorea</taxon>
    </lineage>
</organism>
<keyword evidence="10" id="KW-1185">Reference proteome</keyword>
<dbReference type="Pfam" id="PF00528">
    <property type="entry name" value="BPD_transp_1"/>
    <property type="match status" value="1"/>
</dbReference>
<comment type="subcellular location">
    <subcellularLocation>
        <location evidence="1 7">Cell membrane</location>
        <topology evidence="1 7">Multi-pass membrane protein</topology>
    </subcellularLocation>
</comment>
<feature type="transmembrane region" description="Helical" evidence="7">
    <location>
        <begin position="159"/>
        <end position="177"/>
    </location>
</feature>
<evidence type="ECO:0000256" key="3">
    <source>
        <dbReference type="ARBA" id="ARBA00022475"/>
    </source>
</evidence>
<dbReference type="InterPro" id="IPR035906">
    <property type="entry name" value="MetI-like_sf"/>
</dbReference>